<evidence type="ECO:0000313" key="2">
    <source>
        <dbReference type="Proteomes" id="UP000069935"/>
    </source>
</evidence>
<reference evidence="2" key="1">
    <citation type="submission" date="2015-08" db="EMBL/GenBank/DDBJ databases">
        <title>Complete Genome Sequence of Azospirillum thiophilum BV-S.</title>
        <authorList>
            <person name="Fomenkov A."/>
            <person name="Vincze T."/>
            <person name="Grabovich M."/>
            <person name="Dubinina G."/>
            <person name="Orlova M."/>
            <person name="Belousova E."/>
            <person name="Roberts R.J."/>
        </authorList>
    </citation>
    <scope>NUCLEOTIDE SEQUENCE [LARGE SCALE GENOMIC DNA]</scope>
    <source>
        <strain evidence="2">BV-S</strain>
    </source>
</reference>
<evidence type="ECO:0000313" key="1">
    <source>
        <dbReference type="EMBL" id="ALG70112.1"/>
    </source>
</evidence>
<gene>
    <name evidence="1" type="ORF">AL072_03355</name>
</gene>
<dbReference type="RefSeq" id="WP_045581519.1">
    <property type="nucleotide sequence ID" value="NZ_CP012401.1"/>
</dbReference>
<proteinExistence type="predicted"/>
<dbReference type="KEGG" id="ati:AL072_03355"/>
<dbReference type="EMBL" id="CP012401">
    <property type="protein sequence ID" value="ALG70112.1"/>
    <property type="molecule type" value="Genomic_DNA"/>
</dbReference>
<name>A0AAC8VVJ1_9PROT</name>
<dbReference type="Proteomes" id="UP000069935">
    <property type="component" value="Chromosome 1"/>
</dbReference>
<keyword evidence="2" id="KW-1185">Reference proteome</keyword>
<reference evidence="1 2" key="2">
    <citation type="journal article" date="2016" name="Genome Announc.">
        <title>Complete Genome Sequence of a Strain of Azospirillum thiophilum Isolated from a Sulfide Spring.</title>
        <authorList>
            <person name="Fomenkov A."/>
            <person name="Vincze T."/>
            <person name="Grabovich M."/>
            <person name="Anton B.P."/>
            <person name="Dubinina G."/>
            <person name="Orlova M."/>
            <person name="Belousova E."/>
            <person name="Roberts R.J."/>
        </authorList>
    </citation>
    <scope>NUCLEOTIDE SEQUENCE [LARGE SCALE GENOMIC DNA]</scope>
    <source>
        <strain evidence="1 2">BV-S</strain>
    </source>
</reference>
<dbReference type="AlphaFoldDB" id="A0AAC8VVJ1"/>
<protein>
    <submittedName>
        <fullName evidence="1">Uncharacterized protein</fullName>
    </submittedName>
</protein>
<accession>A0AAC8VVJ1</accession>
<sequence>MKRSWTLVERPIASWTATVGVDLGSWSFGFGWDLRPAYFWVEIGPLYCDFSRDEPWPLNPDEIPNWTTRLGRWVVKNLEIRFAIDWNIWRFGVCMADPYDWGLYCGPINFQLEYGKRYADDRRL</sequence>
<organism evidence="1 2">
    <name type="scientific">Azospirillum thiophilum</name>
    <dbReference type="NCBI Taxonomy" id="528244"/>
    <lineage>
        <taxon>Bacteria</taxon>
        <taxon>Pseudomonadati</taxon>
        <taxon>Pseudomonadota</taxon>
        <taxon>Alphaproteobacteria</taxon>
        <taxon>Rhodospirillales</taxon>
        <taxon>Azospirillaceae</taxon>
        <taxon>Azospirillum</taxon>
    </lineage>
</organism>